<evidence type="ECO:0000313" key="2">
    <source>
        <dbReference type="Proteomes" id="UP001158049"/>
    </source>
</evidence>
<evidence type="ECO:0000313" key="1">
    <source>
        <dbReference type="EMBL" id="SMP43103.1"/>
    </source>
</evidence>
<comment type="caution">
    <text evidence="1">The sequence shown here is derived from an EMBL/GenBank/DDBJ whole genome shotgun (WGS) entry which is preliminary data.</text>
</comment>
<reference evidence="1 2" key="1">
    <citation type="submission" date="2017-05" db="EMBL/GenBank/DDBJ databases">
        <authorList>
            <person name="Varghese N."/>
            <person name="Submissions S."/>
        </authorList>
    </citation>
    <scope>NUCLEOTIDE SEQUENCE [LARGE SCALE GENOMIC DNA]</scope>
    <source>
        <strain evidence="1 2">DSM 26001</strain>
    </source>
</reference>
<proteinExistence type="predicted"/>
<dbReference type="EMBL" id="FXUL01000001">
    <property type="protein sequence ID" value="SMP43103.1"/>
    <property type="molecule type" value="Genomic_DNA"/>
</dbReference>
<organism evidence="1 2">
    <name type="scientific">Noviherbaspirillum suwonense</name>
    <dbReference type="NCBI Taxonomy" id="1224511"/>
    <lineage>
        <taxon>Bacteria</taxon>
        <taxon>Pseudomonadati</taxon>
        <taxon>Pseudomonadota</taxon>
        <taxon>Betaproteobacteria</taxon>
        <taxon>Burkholderiales</taxon>
        <taxon>Oxalobacteraceae</taxon>
        <taxon>Noviherbaspirillum</taxon>
    </lineage>
</organism>
<keyword evidence="2" id="KW-1185">Reference proteome</keyword>
<name>A0ABY1PQX6_9BURK</name>
<accession>A0ABY1PQX6</accession>
<evidence type="ECO:0008006" key="3">
    <source>
        <dbReference type="Google" id="ProtNLM"/>
    </source>
</evidence>
<protein>
    <recommendedName>
        <fullName evidence="3">DUF3644 domain-containing protein</fullName>
    </recommendedName>
</protein>
<dbReference type="Proteomes" id="UP001158049">
    <property type="component" value="Unassembled WGS sequence"/>
</dbReference>
<sequence length="353" mass="39281">MKLLRDARTLQQKSIASLKIAMTAFNSFEEEGRICTTLLHLQHASEMLLKAVLVQKRVPVFDKEAGMSIGFEKCIRLCMQHAALTTEEAGVMRAVNALRDASQHWYIFVSEDLLYMHTRALVTAFDAFLQRQLGTDLHSHIPTRVLPVSTTPPGDLLFLVDKEFALIKGLLAPGKRHRDEAQARIRSLLAMEAIVADEVEVSEKDIDRIEKAIKAGEEIDKVFPRLTTISTSLTGEGVTLKVHFSKKDGAPVRFVGGDDPNAAAAIREVDLRKKFHMNASSLAETVGLTTAKAKAMRWKLDIDGDEKCMHVFVFGQSKFSQFSDNAKTKIRESLASGIDVESIWREYRANAAA</sequence>
<dbReference type="RefSeq" id="WP_283440410.1">
    <property type="nucleotide sequence ID" value="NZ_FXUL01000001.1"/>
</dbReference>
<gene>
    <name evidence="1" type="ORF">SAMN06295970_101262</name>
</gene>